<organism evidence="1 2">
    <name type="scientific">Burkholderia multivorans</name>
    <dbReference type="NCBI Taxonomy" id="87883"/>
    <lineage>
        <taxon>Bacteria</taxon>
        <taxon>Pseudomonadati</taxon>
        <taxon>Pseudomonadota</taxon>
        <taxon>Betaproteobacteria</taxon>
        <taxon>Burkholderiales</taxon>
        <taxon>Burkholderiaceae</taxon>
        <taxon>Burkholderia</taxon>
        <taxon>Burkholderia cepacia complex</taxon>
    </lineage>
</organism>
<evidence type="ECO:0000313" key="1">
    <source>
        <dbReference type="EMBL" id="SAJ96539.1"/>
    </source>
</evidence>
<gene>
    <name evidence="1" type="ORF">UA18_03446</name>
</gene>
<evidence type="ECO:0000313" key="2">
    <source>
        <dbReference type="Proteomes" id="UP000196218"/>
    </source>
</evidence>
<dbReference type="RefSeq" id="WP_088926293.1">
    <property type="nucleotide sequence ID" value="NZ_CADFGW010000019.1"/>
</dbReference>
<comment type="caution">
    <text evidence="1">The sequence shown here is derived from an EMBL/GenBank/DDBJ whole genome shotgun (WGS) entry which is preliminary data.</text>
</comment>
<dbReference type="AlphaFoldDB" id="A0ABD7L6K7"/>
<dbReference type="Gene3D" id="1.10.3230.20">
    <property type="entry name" value="P22 tail accessory factor (Gp4)"/>
    <property type="match status" value="2"/>
</dbReference>
<name>A0ABD7L6K7_9BURK</name>
<dbReference type="InterPro" id="IPR038258">
    <property type="entry name" value="Gp4_sf"/>
</dbReference>
<protein>
    <submittedName>
        <fullName evidence="1">Uncharacterized protein</fullName>
    </submittedName>
</protein>
<reference evidence="1 2" key="1">
    <citation type="submission" date="2016-04" db="EMBL/GenBank/DDBJ databases">
        <authorList>
            <person name="Peeters C."/>
        </authorList>
    </citation>
    <scope>NUCLEOTIDE SEQUENCE [LARGE SCALE GENOMIC DNA]</scope>
    <source>
        <strain evidence="1">LMG 29311</strain>
    </source>
</reference>
<accession>A0ABD7L6K7</accession>
<sequence length="248" mass="27696">MTVPSPQTPSDIITLALKTANVLGVGQVAAAEDMNDAFNLMNMMMAQWQRRRYMVYQLITVSKQATGAASYTVGPGGDFNIARPAKLEFAYFRQNANTPLPVSYPLVILRAREDYDRISIKDLNAFPRYAFYDAGYPMANLFVWPIPNAQYEIDITVMQQLQQFATINDQIALPPEYAAALMWNLTLELYPFYGLPVSPVVQGKAEASMRIIEEVNAQIPLLQMPTALRGNNTGTYNIYGDQYIGSSP</sequence>
<proteinExistence type="predicted"/>
<dbReference type="Proteomes" id="UP000196218">
    <property type="component" value="Unassembled WGS sequence"/>
</dbReference>
<dbReference type="EMBL" id="FKJW01000004">
    <property type="protein sequence ID" value="SAJ96539.1"/>
    <property type="molecule type" value="Genomic_DNA"/>
</dbReference>